<dbReference type="InterPro" id="IPR015500">
    <property type="entry name" value="Peptidase_S8_subtilisin-rel"/>
</dbReference>
<evidence type="ECO:0000256" key="5">
    <source>
        <dbReference type="PROSITE-ProRule" id="PRU01240"/>
    </source>
</evidence>
<dbReference type="PROSITE" id="PS00137">
    <property type="entry name" value="SUBTILASE_HIS"/>
    <property type="match status" value="1"/>
</dbReference>
<dbReference type="InterPro" id="IPR050131">
    <property type="entry name" value="Peptidase_S8_subtilisin-like"/>
</dbReference>
<dbReference type="Proteomes" id="UP001526430">
    <property type="component" value="Unassembled WGS sequence"/>
</dbReference>
<feature type="active site" description="Charge relay system" evidence="5">
    <location>
        <position position="410"/>
    </location>
</feature>
<reference evidence="9 10" key="1">
    <citation type="submission" date="2022-10" db="EMBL/GenBank/DDBJ databases">
        <title>Roseococcus glaciei nov., sp. nov., isolated from glacier.</title>
        <authorList>
            <person name="Liu Q."/>
            <person name="Xin Y.-H."/>
        </authorList>
    </citation>
    <scope>NUCLEOTIDE SEQUENCE [LARGE SCALE GENOMIC DNA]</scope>
    <source>
        <strain evidence="9 10">MDT2-1-1</strain>
    </source>
</reference>
<evidence type="ECO:0000256" key="6">
    <source>
        <dbReference type="RuleBase" id="RU003355"/>
    </source>
</evidence>
<evidence type="ECO:0000256" key="4">
    <source>
        <dbReference type="ARBA" id="ARBA00022825"/>
    </source>
</evidence>
<feature type="active site" description="Charge relay system" evidence="5">
    <location>
        <position position="169"/>
    </location>
</feature>
<evidence type="ECO:0000256" key="7">
    <source>
        <dbReference type="SAM" id="MobiDB-lite"/>
    </source>
</evidence>
<keyword evidence="4 5" id="KW-0720">Serine protease</keyword>
<dbReference type="PROSITE" id="PS00138">
    <property type="entry name" value="SUBTILASE_SER"/>
    <property type="match status" value="1"/>
</dbReference>
<feature type="region of interest" description="Disordered" evidence="7">
    <location>
        <begin position="499"/>
        <end position="518"/>
    </location>
</feature>
<evidence type="ECO:0000313" key="9">
    <source>
        <dbReference type="EMBL" id="MCW8087686.1"/>
    </source>
</evidence>
<dbReference type="Pfam" id="PF00082">
    <property type="entry name" value="Peptidase_S8"/>
    <property type="match status" value="1"/>
</dbReference>
<evidence type="ECO:0000256" key="1">
    <source>
        <dbReference type="ARBA" id="ARBA00011073"/>
    </source>
</evidence>
<dbReference type="PRINTS" id="PR00723">
    <property type="entry name" value="SUBTILISIN"/>
</dbReference>
<name>A0ABT3NZU6_9PROT</name>
<keyword evidence="10" id="KW-1185">Reference proteome</keyword>
<dbReference type="InterPro" id="IPR023828">
    <property type="entry name" value="Peptidase_S8_Ser-AS"/>
</dbReference>
<gene>
    <name evidence="9" type="ORF">OF850_18890</name>
</gene>
<dbReference type="InterPro" id="IPR000209">
    <property type="entry name" value="Peptidase_S8/S53_dom"/>
</dbReference>
<feature type="active site" description="Charge relay system" evidence="5">
    <location>
        <position position="225"/>
    </location>
</feature>
<keyword evidence="2 5" id="KW-0645">Protease</keyword>
<dbReference type="RefSeq" id="WP_301591893.1">
    <property type="nucleotide sequence ID" value="NZ_JAPFQI010000020.1"/>
</dbReference>
<feature type="domain" description="Peptidase S8/S53" evidence="8">
    <location>
        <begin position="160"/>
        <end position="443"/>
    </location>
</feature>
<protein>
    <submittedName>
        <fullName evidence="9">S8 family serine peptidase</fullName>
    </submittedName>
</protein>
<organism evidence="9 10">
    <name type="scientific">Sabulicella glaciei</name>
    <dbReference type="NCBI Taxonomy" id="2984948"/>
    <lineage>
        <taxon>Bacteria</taxon>
        <taxon>Pseudomonadati</taxon>
        <taxon>Pseudomonadota</taxon>
        <taxon>Alphaproteobacteria</taxon>
        <taxon>Acetobacterales</taxon>
        <taxon>Acetobacteraceae</taxon>
        <taxon>Sabulicella</taxon>
    </lineage>
</organism>
<accession>A0ABT3NZU6</accession>
<dbReference type="InterPro" id="IPR022398">
    <property type="entry name" value="Peptidase_S8_His-AS"/>
</dbReference>
<dbReference type="PROSITE" id="PS00136">
    <property type="entry name" value="SUBTILASE_ASP"/>
    <property type="match status" value="1"/>
</dbReference>
<comment type="caution">
    <text evidence="9">The sequence shown here is derived from an EMBL/GenBank/DDBJ whole genome shotgun (WGS) entry which is preliminary data.</text>
</comment>
<dbReference type="InterPro" id="IPR023827">
    <property type="entry name" value="Peptidase_S8_Asp-AS"/>
</dbReference>
<proteinExistence type="inferred from homology"/>
<dbReference type="InterPro" id="IPR036852">
    <property type="entry name" value="Peptidase_S8/S53_dom_sf"/>
</dbReference>
<dbReference type="Gene3D" id="3.40.50.200">
    <property type="entry name" value="Peptidase S8/S53 domain"/>
    <property type="match status" value="1"/>
</dbReference>
<evidence type="ECO:0000313" key="10">
    <source>
        <dbReference type="Proteomes" id="UP001526430"/>
    </source>
</evidence>
<evidence type="ECO:0000256" key="2">
    <source>
        <dbReference type="ARBA" id="ARBA00022670"/>
    </source>
</evidence>
<keyword evidence="3 5" id="KW-0378">Hydrolase</keyword>
<evidence type="ECO:0000259" key="8">
    <source>
        <dbReference type="Pfam" id="PF00082"/>
    </source>
</evidence>
<dbReference type="PANTHER" id="PTHR43806:SF11">
    <property type="entry name" value="CEREVISIN-RELATED"/>
    <property type="match status" value="1"/>
</dbReference>
<dbReference type="PROSITE" id="PS51892">
    <property type="entry name" value="SUBTILASE"/>
    <property type="match status" value="1"/>
</dbReference>
<evidence type="ECO:0000256" key="3">
    <source>
        <dbReference type="ARBA" id="ARBA00022801"/>
    </source>
</evidence>
<dbReference type="EMBL" id="JAPFQI010000020">
    <property type="protein sequence ID" value="MCW8087686.1"/>
    <property type="molecule type" value="Genomic_DNA"/>
</dbReference>
<comment type="similarity">
    <text evidence="1 5 6">Belongs to the peptidase S8 family.</text>
</comment>
<dbReference type="PANTHER" id="PTHR43806">
    <property type="entry name" value="PEPTIDASE S8"/>
    <property type="match status" value="1"/>
</dbReference>
<dbReference type="SUPFAM" id="SSF52743">
    <property type="entry name" value="Subtilisin-like"/>
    <property type="match status" value="1"/>
</dbReference>
<sequence>MKSPAINMTLSASIKRRLGTSFRSNFAGLLPALLMIGAQAISATALSQTISGATGQTANSAGLTRVIVRIPTRSDLRFPSADEVSVAQSEFDVVANQVNAAFMRRLEGLPLVVLEVDSNGLQELLRRGLSVERDTIDAPLLDESVPLIGGPQAWTSGFRGAGQAIAILDSGVDVGHSTFGGRVVAQACFSSASVADNASSFCPSPDRPNANVAADCPLNINGCGHGTHVAGIAAGSDARFPGVAPDAQIIAIQVFSRFDDRQGGATPCADARTQSPCALSYRSDQIAALRHVQTLTTQFRIASVNMSLGSGLHKAACDSTSQQNIDTKAIIDQLRAAGVATVIASGNGGASDGISSPACISTAFAVGNTTKQDAVRPTSNSSRMLRFLAPGHEIESSLNGGGFGVKGGTSMAAPHVAGAWAVLRSAVPRSSVDDVATVIAETGRQITDIRNNLARPRLDVGQAVSRLLQNEREGANMGSMDEDLLARAARQGAVRLSVTVGPDRSSGAPTGTVPAGDAQPNRARVTEMLRGPGVLQVEPQASPRNYIVELNAEALTRLYQLRELGLIQSIERDQVDSPQGR</sequence>